<organism evidence="1 2">
    <name type="scientific">Solanum tuberosum</name>
    <name type="common">Potato</name>
    <dbReference type="NCBI Taxonomy" id="4113"/>
    <lineage>
        <taxon>Eukaryota</taxon>
        <taxon>Viridiplantae</taxon>
        <taxon>Streptophyta</taxon>
        <taxon>Embryophyta</taxon>
        <taxon>Tracheophyta</taxon>
        <taxon>Spermatophyta</taxon>
        <taxon>Magnoliopsida</taxon>
        <taxon>eudicotyledons</taxon>
        <taxon>Gunneridae</taxon>
        <taxon>Pentapetalae</taxon>
        <taxon>asterids</taxon>
        <taxon>lamiids</taxon>
        <taxon>Solanales</taxon>
        <taxon>Solanaceae</taxon>
        <taxon>Solanoideae</taxon>
        <taxon>Solaneae</taxon>
        <taxon>Solanum</taxon>
    </lineage>
</organism>
<dbReference type="PANTHER" id="PTHR35769">
    <property type="entry name" value="CALCINEURIN-LIKE METALLO-PHOSPHOESTERASE SUPERFAMILY PROTEIN"/>
    <property type="match status" value="1"/>
</dbReference>
<proteinExistence type="predicted"/>
<evidence type="ECO:0000313" key="1">
    <source>
        <dbReference type="EnsemblPlants" id="PGSC0003DMT400008299"/>
    </source>
</evidence>
<dbReference type="InterPro" id="IPR027629">
    <property type="entry name" value="DevT-like"/>
</dbReference>
<reference evidence="2" key="1">
    <citation type="journal article" date="2011" name="Nature">
        <title>Genome sequence and analysis of the tuber crop potato.</title>
        <authorList>
            <consortium name="The Potato Genome Sequencing Consortium"/>
        </authorList>
    </citation>
    <scope>NUCLEOTIDE SEQUENCE [LARGE SCALE GENOMIC DNA]</scope>
    <source>
        <strain evidence="2">cv. DM1-3 516 R44</strain>
    </source>
</reference>
<dbReference type="HOGENOM" id="CLU_1974488_0_0_1"/>
<accession>M0ZUD7</accession>
<dbReference type="Gramene" id="PGSC0003DMT400008299">
    <property type="protein sequence ID" value="PGSC0003DMT400008299"/>
    <property type="gene ID" value="PGSC0003DMG400003198"/>
</dbReference>
<name>M0ZUD7_SOLTU</name>
<evidence type="ECO:0000313" key="2">
    <source>
        <dbReference type="Proteomes" id="UP000011115"/>
    </source>
</evidence>
<sequence length="127" mass="13946">MVSLGDEHVGYRRMDLPTLKLSIVGGRPFSCGGRPLFRKQLLKARYGVRDMDGSAERILQAAMGTPEDHSIIFLAHNGPTGLGANVDDICGRDWFIDGGDHGDPGNTYELISFLLKPLIHLYTPHLS</sequence>
<dbReference type="PANTHER" id="PTHR35769:SF2">
    <property type="entry name" value="CALCINEURIN-LIKE METALLO-PHOSPHOESTERASE SUPERFAMILY PROTEIN"/>
    <property type="match status" value="1"/>
</dbReference>
<dbReference type="ExpressionAtlas" id="M0ZUD7">
    <property type="expression patterns" value="baseline"/>
</dbReference>
<keyword evidence="2" id="KW-1185">Reference proteome</keyword>
<dbReference type="AlphaFoldDB" id="M0ZUD7"/>
<dbReference type="EnsemblPlants" id="PGSC0003DMT400008299">
    <property type="protein sequence ID" value="PGSC0003DMT400008299"/>
    <property type="gene ID" value="PGSC0003DMG400003198"/>
</dbReference>
<reference evidence="1" key="2">
    <citation type="submission" date="2015-06" db="UniProtKB">
        <authorList>
            <consortium name="EnsemblPlants"/>
        </authorList>
    </citation>
    <scope>IDENTIFICATION</scope>
    <source>
        <strain evidence="1">DM1-3 516 R44</strain>
    </source>
</reference>
<dbReference type="Proteomes" id="UP000011115">
    <property type="component" value="Unassembled WGS sequence"/>
</dbReference>
<protein>
    <submittedName>
        <fullName evidence="1">Phosphoesterase</fullName>
    </submittedName>
</protein>